<evidence type="ECO:0000313" key="2">
    <source>
        <dbReference type="EMBL" id="GAA4687007.1"/>
    </source>
</evidence>
<reference evidence="3" key="1">
    <citation type="journal article" date="2019" name="Int. J. Syst. Evol. Microbiol.">
        <title>The Global Catalogue of Microorganisms (GCM) 10K type strain sequencing project: providing services to taxonomists for standard genome sequencing and annotation.</title>
        <authorList>
            <consortium name="The Broad Institute Genomics Platform"/>
            <consortium name="The Broad Institute Genome Sequencing Center for Infectious Disease"/>
            <person name="Wu L."/>
            <person name="Ma J."/>
        </authorList>
    </citation>
    <scope>NUCLEOTIDE SEQUENCE [LARGE SCALE GENOMIC DNA]</scope>
    <source>
        <strain evidence="3">JCM 17975</strain>
    </source>
</reference>
<accession>A0ABP8WFR0</accession>
<keyword evidence="3" id="KW-1185">Reference proteome</keyword>
<protein>
    <recommendedName>
        <fullName evidence="4">Nucleotidyltransferase AbiEii toxin of type IV toxin-antitoxin system</fullName>
    </recommendedName>
</protein>
<comment type="caution">
    <text evidence="2">The sequence shown here is derived from an EMBL/GenBank/DDBJ whole genome shotgun (WGS) entry which is preliminary data.</text>
</comment>
<feature type="region of interest" description="Disordered" evidence="1">
    <location>
        <begin position="179"/>
        <end position="243"/>
    </location>
</feature>
<organism evidence="2 3">
    <name type="scientific">Promicromonospora umidemergens</name>
    <dbReference type="NCBI Taxonomy" id="629679"/>
    <lineage>
        <taxon>Bacteria</taxon>
        <taxon>Bacillati</taxon>
        <taxon>Actinomycetota</taxon>
        <taxon>Actinomycetes</taxon>
        <taxon>Micrococcales</taxon>
        <taxon>Promicromonosporaceae</taxon>
        <taxon>Promicromonospora</taxon>
    </lineage>
</organism>
<proteinExistence type="predicted"/>
<feature type="compositionally biased region" description="Polar residues" evidence="1">
    <location>
        <begin position="199"/>
        <end position="218"/>
    </location>
</feature>
<dbReference type="InterPro" id="IPR014942">
    <property type="entry name" value="AbiEii"/>
</dbReference>
<evidence type="ECO:0000313" key="3">
    <source>
        <dbReference type="Proteomes" id="UP001500843"/>
    </source>
</evidence>
<evidence type="ECO:0008006" key="4">
    <source>
        <dbReference type="Google" id="ProtNLM"/>
    </source>
</evidence>
<feature type="compositionally biased region" description="Basic residues" evidence="1">
    <location>
        <begin position="231"/>
        <end position="243"/>
    </location>
</feature>
<dbReference type="Pfam" id="PF08843">
    <property type="entry name" value="AbiEii"/>
    <property type="match status" value="1"/>
</dbReference>
<sequence>MLPFHERLARIGLEALESYGFVLAGGYAISTNGIGDRPSADVDLFTNVYEPSLFEISVAKLRAAFLDAGMSVHDNRIGRTFADFSVTDDAIQETSSIQIGVNYREFAPATFEIGPVLDVRDAVAGKMSALWSRGETRDFIDIDAVVRSGRFSRDEVLAIGDRQEALPFDRDMLADRFRSVQPRAPSPSRRTRWARTGDARSSTASSTGPTRSIPQSAAETCDTGPAAWRSNHSHRRNARVPCP</sequence>
<dbReference type="Proteomes" id="UP001500843">
    <property type="component" value="Unassembled WGS sequence"/>
</dbReference>
<evidence type="ECO:0000256" key="1">
    <source>
        <dbReference type="SAM" id="MobiDB-lite"/>
    </source>
</evidence>
<dbReference type="RefSeq" id="WP_253875366.1">
    <property type="nucleotide sequence ID" value="NZ_BAABHM010000002.1"/>
</dbReference>
<gene>
    <name evidence="2" type="ORF">GCM10023198_01640</name>
</gene>
<dbReference type="EMBL" id="BAABHM010000002">
    <property type="protein sequence ID" value="GAA4687007.1"/>
    <property type="molecule type" value="Genomic_DNA"/>
</dbReference>
<name>A0ABP8WFR0_9MICO</name>